<dbReference type="Pfam" id="PF21043">
    <property type="entry name" value="Rv3651-like_C"/>
    <property type="match status" value="1"/>
</dbReference>
<dbReference type="AlphaFoldDB" id="A0A3S3AFZ0"/>
<dbReference type="Proteomes" id="UP000286208">
    <property type="component" value="Unassembled WGS sequence"/>
</dbReference>
<evidence type="ECO:0008006" key="5">
    <source>
        <dbReference type="Google" id="ProtNLM"/>
    </source>
</evidence>
<dbReference type="EMBL" id="RKLP01000013">
    <property type="protein sequence ID" value="RVW07257.1"/>
    <property type="molecule type" value="Genomic_DNA"/>
</dbReference>
<reference evidence="3 4" key="1">
    <citation type="submission" date="2018-11" db="EMBL/GenBank/DDBJ databases">
        <title>Rhodococcus spongicola sp. nov. and Rhodococcus xishaensis sp. nov. from marine sponges.</title>
        <authorList>
            <person name="Li L."/>
            <person name="Lin H.W."/>
        </authorList>
    </citation>
    <scope>NUCLEOTIDE SEQUENCE [LARGE SCALE GENOMIC DNA]</scope>
    <source>
        <strain evidence="3 4">CCTCC AB2014297</strain>
    </source>
</reference>
<evidence type="ECO:0000313" key="4">
    <source>
        <dbReference type="Proteomes" id="UP000286208"/>
    </source>
</evidence>
<evidence type="ECO:0000259" key="2">
    <source>
        <dbReference type="Pfam" id="PF21043"/>
    </source>
</evidence>
<name>A0A3S3AFZ0_9NOCA</name>
<evidence type="ECO:0000313" key="3">
    <source>
        <dbReference type="EMBL" id="RVW07257.1"/>
    </source>
</evidence>
<dbReference type="Pfam" id="PF18007">
    <property type="entry name" value="Rv3651-like_N"/>
    <property type="match status" value="1"/>
</dbReference>
<protein>
    <recommendedName>
        <fullName evidence="5">Rv3651-like N-terminal domain-containing protein</fullName>
    </recommendedName>
</protein>
<dbReference type="InterPro" id="IPR048578">
    <property type="entry name" value="Rv3651-like_C"/>
</dbReference>
<organism evidence="3 4">
    <name type="scientific">Prescottella agglutinans</name>
    <dbReference type="NCBI Taxonomy" id="1644129"/>
    <lineage>
        <taxon>Bacteria</taxon>
        <taxon>Bacillati</taxon>
        <taxon>Actinomycetota</taxon>
        <taxon>Actinomycetes</taxon>
        <taxon>Mycobacteriales</taxon>
        <taxon>Nocardiaceae</taxon>
        <taxon>Prescottella</taxon>
    </lineage>
</organism>
<sequence>MATEWLLISTFGGGEPSLIGVGSTPKPFVPLEQHFKVRRGQANRSLDDVRSAVLGVMADPHHRRIDQVSDDGRKRIVVEPLLNSESRLHGVHLWRGNVDDTPPGRDPAGAWHFNLTAGKASGSEDLFDLYGVAPEDRRSEAALAGAFNRLVTNHDEGKALAKIVQSEPGTEHQAVWKVRRDDGSERAAHFSCRMLEERPDPASDRREVILRGITHDIGPADGVPSAPPPVILEHRVLDAVLAPGEYHAYVDLKRLTLIKWRDRPMPGIAWGDAVGEPDPAMHPDDLPIAKAMVRDLAHRNVEGVIRFRGLDGEWKPLHLSVALMAFDESTHGGLVTVAEAPAARE</sequence>
<feature type="domain" description="Rv3651-like C-terminal" evidence="2">
    <location>
        <begin position="232"/>
        <end position="337"/>
    </location>
</feature>
<proteinExistence type="predicted"/>
<evidence type="ECO:0000259" key="1">
    <source>
        <dbReference type="Pfam" id="PF18007"/>
    </source>
</evidence>
<keyword evidence="4" id="KW-1185">Reference proteome</keyword>
<comment type="caution">
    <text evidence="3">The sequence shown here is derived from an EMBL/GenBank/DDBJ whole genome shotgun (WGS) entry which is preliminary data.</text>
</comment>
<accession>A0A3S3AFZ0</accession>
<feature type="domain" description="Rv3651-like N-terminal" evidence="1">
    <location>
        <begin position="4"/>
        <end position="103"/>
    </location>
</feature>
<dbReference type="InterPro" id="IPR041458">
    <property type="entry name" value="Rv3651-like_N"/>
</dbReference>
<dbReference type="OrthoDB" id="4745618at2"/>
<dbReference type="RefSeq" id="WP_127918254.1">
    <property type="nucleotide sequence ID" value="NZ_RKLP01000013.1"/>
</dbReference>
<gene>
    <name evidence="3" type="ORF">EGT67_22125</name>
</gene>